<sequence length="487" mass="53471">MQGTKHPQAWSFTVIRAQGLQYLRPEKLPWRPIVSFVVDEHQCHELNLGCDGQNPNLKQPFILKDITGSSRIMINVFHRSASKKKGKKRNLVATASIPFSDLLKLQGSDSKLEVRLNCTTRQQRGSSRGKVGSATLLAKLQASEVLALSRQPTAEFSEMENYHDSCSEDGLSDASGSGSTDICPPSAVEIIDISRPDIATDNARIRGYWSDSDDGRSPRETDPLLQDFSKSEFDDYCTDDTVVDASFTSSVRTDSVMTWIAASFLPAYTERVVPNQPMSRLESFINSFSPYRELHYAVVDSDYERVLSKLQAEWYYVGASLVALAGLYAAVFGISSSGTLFGVDGIATRSIAVGSISSGIGIAIDAWFMLAYTGADASKFQKLALDVYGTYLFFCISARLPALCMFISACALMTFLLVVAWSAWPTAVLVMSFVAGTVVSLQFIVYGVHCIFSCLFKIARRVKGAVLWCFASIFKKQPSEVSEKNSG</sequence>
<evidence type="ECO:0000313" key="2">
    <source>
        <dbReference type="Proteomes" id="UP000790377"/>
    </source>
</evidence>
<gene>
    <name evidence="1" type="ORF">BJ138DRAFT_1071217</name>
</gene>
<proteinExistence type="predicted"/>
<evidence type="ECO:0000313" key="1">
    <source>
        <dbReference type="EMBL" id="KAH7906824.1"/>
    </source>
</evidence>
<accession>A0ACB8A0X4</accession>
<reference evidence="1" key="1">
    <citation type="journal article" date="2021" name="New Phytol.">
        <title>Evolutionary innovations through gain and loss of genes in the ectomycorrhizal Boletales.</title>
        <authorList>
            <person name="Wu G."/>
            <person name="Miyauchi S."/>
            <person name="Morin E."/>
            <person name="Kuo A."/>
            <person name="Drula E."/>
            <person name="Varga T."/>
            <person name="Kohler A."/>
            <person name="Feng B."/>
            <person name="Cao Y."/>
            <person name="Lipzen A."/>
            <person name="Daum C."/>
            <person name="Hundley H."/>
            <person name="Pangilinan J."/>
            <person name="Johnson J."/>
            <person name="Barry K."/>
            <person name="LaButti K."/>
            <person name="Ng V."/>
            <person name="Ahrendt S."/>
            <person name="Min B."/>
            <person name="Choi I.G."/>
            <person name="Park H."/>
            <person name="Plett J.M."/>
            <person name="Magnuson J."/>
            <person name="Spatafora J.W."/>
            <person name="Nagy L.G."/>
            <person name="Henrissat B."/>
            <person name="Grigoriev I.V."/>
            <person name="Yang Z.L."/>
            <person name="Xu J."/>
            <person name="Martin F.M."/>
        </authorList>
    </citation>
    <scope>NUCLEOTIDE SEQUENCE</scope>
    <source>
        <strain evidence="1">ATCC 28755</strain>
    </source>
</reference>
<comment type="caution">
    <text evidence="1">The sequence shown here is derived from an EMBL/GenBank/DDBJ whole genome shotgun (WGS) entry which is preliminary data.</text>
</comment>
<keyword evidence="2" id="KW-1185">Reference proteome</keyword>
<dbReference type="Proteomes" id="UP000790377">
    <property type="component" value="Unassembled WGS sequence"/>
</dbReference>
<dbReference type="EMBL" id="MU267971">
    <property type="protein sequence ID" value="KAH7906824.1"/>
    <property type="molecule type" value="Genomic_DNA"/>
</dbReference>
<protein>
    <submittedName>
        <fullName evidence="1">Uncharacterized protein</fullName>
    </submittedName>
</protein>
<name>A0ACB8A0X4_9AGAM</name>
<organism evidence="1 2">
    <name type="scientific">Hygrophoropsis aurantiaca</name>
    <dbReference type="NCBI Taxonomy" id="72124"/>
    <lineage>
        <taxon>Eukaryota</taxon>
        <taxon>Fungi</taxon>
        <taxon>Dikarya</taxon>
        <taxon>Basidiomycota</taxon>
        <taxon>Agaricomycotina</taxon>
        <taxon>Agaricomycetes</taxon>
        <taxon>Agaricomycetidae</taxon>
        <taxon>Boletales</taxon>
        <taxon>Coniophorineae</taxon>
        <taxon>Hygrophoropsidaceae</taxon>
        <taxon>Hygrophoropsis</taxon>
    </lineage>
</organism>